<dbReference type="AlphaFoldDB" id="A0A2T8I9K5"/>
<feature type="transmembrane region" description="Helical" evidence="1">
    <location>
        <begin position="12"/>
        <end position="33"/>
    </location>
</feature>
<sequence>MDSYTPTLSSASMGFGSPTFICSSLMLLAQLCLTSFAQLGKEILAHAGLSCASRVARSLMRSRG</sequence>
<keyword evidence="1" id="KW-1133">Transmembrane helix</keyword>
<dbReference type="EMBL" id="CM008053">
    <property type="protein sequence ID" value="PVH34366.1"/>
    <property type="molecule type" value="Genomic_DNA"/>
</dbReference>
<keyword evidence="1" id="KW-0812">Transmembrane</keyword>
<gene>
    <name evidence="2" type="ORF">PAHAL_8G206600</name>
</gene>
<organism evidence="2">
    <name type="scientific">Panicum hallii</name>
    <dbReference type="NCBI Taxonomy" id="206008"/>
    <lineage>
        <taxon>Eukaryota</taxon>
        <taxon>Viridiplantae</taxon>
        <taxon>Streptophyta</taxon>
        <taxon>Embryophyta</taxon>
        <taxon>Tracheophyta</taxon>
        <taxon>Spermatophyta</taxon>
        <taxon>Magnoliopsida</taxon>
        <taxon>Liliopsida</taxon>
        <taxon>Poales</taxon>
        <taxon>Poaceae</taxon>
        <taxon>PACMAD clade</taxon>
        <taxon>Panicoideae</taxon>
        <taxon>Panicodae</taxon>
        <taxon>Paniceae</taxon>
        <taxon>Panicinae</taxon>
        <taxon>Panicum</taxon>
        <taxon>Panicum sect. Panicum</taxon>
    </lineage>
</organism>
<name>A0A2T8I9K5_9POAL</name>
<proteinExistence type="predicted"/>
<evidence type="ECO:0000313" key="2">
    <source>
        <dbReference type="EMBL" id="PVH34366.1"/>
    </source>
</evidence>
<protein>
    <submittedName>
        <fullName evidence="2">Uncharacterized protein</fullName>
    </submittedName>
</protein>
<reference evidence="2" key="1">
    <citation type="submission" date="2018-04" db="EMBL/GenBank/DDBJ databases">
        <title>WGS assembly of Panicum hallii.</title>
        <authorList>
            <person name="Lovell J."/>
            <person name="Jenkins J."/>
            <person name="Lowry D."/>
            <person name="Mamidi S."/>
            <person name="Sreedasyam A."/>
            <person name="Weng X."/>
            <person name="Barry K."/>
            <person name="Bonette J."/>
            <person name="Campitelli B."/>
            <person name="Daum C."/>
            <person name="Gordon S."/>
            <person name="Gould B."/>
            <person name="Lipzen A."/>
            <person name="Macqueen A."/>
            <person name="Palacio-Mejia J."/>
            <person name="Plott C."/>
            <person name="Shakirov E."/>
            <person name="Shu S."/>
            <person name="Yoshinaga Y."/>
            <person name="Zane M."/>
            <person name="Rokhsar D."/>
            <person name="Grimwood J."/>
            <person name="Schmutz J."/>
            <person name="Juenger T."/>
        </authorList>
    </citation>
    <scope>NUCLEOTIDE SEQUENCE [LARGE SCALE GENOMIC DNA]</scope>
    <source>
        <strain evidence="2">FIL2</strain>
    </source>
</reference>
<keyword evidence="1" id="KW-0472">Membrane</keyword>
<dbReference type="Proteomes" id="UP000243499">
    <property type="component" value="Chromosome 8"/>
</dbReference>
<dbReference type="Gramene" id="PVH34366">
    <property type="protein sequence ID" value="PVH34366"/>
    <property type="gene ID" value="PAHAL_8G206600"/>
</dbReference>
<evidence type="ECO:0000256" key="1">
    <source>
        <dbReference type="SAM" id="Phobius"/>
    </source>
</evidence>
<accession>A0A2T8I9K5</accession>